<feature type="transmembrane region" description="Helical" evidence="7">
    <location>
        <begin position="123"/>
        <end position="144"/>
    </location>
</feature>
<dbReference type="Proteomes" id="UP000237631">
    <property type="component" value="Unassembled WGS sequence"/>
</dbReference>
<evidence type="ECO:0000256" key="1">
    <source>
        <dbReference type="ARBA" id="ARBA00004141"/>
    </source>
</evidence>
<feature type="domain" description="Rhodopsin" evidence="8">
    <location>
        <begin position="28"/>
        <end position="264"/>
    </location>
</feature>
<feature type="transmembrane region" description="Helical" evidence="7">
    <location>
        <begin position="87"/>
        <end position="111"/>
    </location>
</feature>
<dbReference type="InterPro" id="IPR049326">
    <property type="entry name" value="Rhodopsin_dom_fungi"/>
</dbReference>
<evidence type="ECO:0000256" key="4">
    <source>
        <dbReference type="ARBA" id="ARBA00023136"/>
    </source>
</evidence>
<dbReference type="PANTHER" id="PTHR33048:SF132">
    <property type="entry name" value="MEMBRANE PROTEIN, PUTATIVE (AFU_ORTHOLOGUE AFUA_6G07820)-RELATED"/>
    <property type="match status" value="1"/>
</dbReference>
<feature type="transmembrane region" description="Helical" evidence="7">
    <location>
        <begin position="44"/>
        <end position="67"/>
    </location>
</feature>
<name>A0A2S6BSS8_9PEZI</name>
<feature type="region of interest" description="Disordered" evidence="6">
    <location>
        <begin position="343"/>
        <end position="362"/>
    </location>
</feature>
<reference evidence="10" key="1">
    <citation type="journal article" date="2017" name="bioRxiv">
        <title>Conservation of a gene cluster reveals novel cercosporin biosynthetic mechanisms and extends production to the genus Colletotrichum.</title>
        <authorList>
            <person name="de Jonge R."/>
            <person name="Ebert M.K."/>
            <person name="Huitt-Roehl C.R."/>
            <person name="Pal P."/>
            <person name="Suttle J.C."/>
            <person name="Spanner R.E."/>
            <person name="Neubauer J.D."/>
            <person name="Jurick W.M.II."/>
            <person name="Stott K.A."/>
            <person name="Secor G.A."/>
            <person name="Thomma B.P.H.J."/>
            <person name="Van de Peer Y."/>
            <person name="Townsend C.A."/>
            <person name="Bolton M.D."/>
        </authorList>
    </citation>
    <scope>NUCLEOTIDE SEQUENCE [LARGE SCALE GENOMIC DNA]</scope>
    <source>
        <strain evidence="10">CBS538.71</strain>
    </source>
</reference>
<feature type="region of interest" description="Disordered" evidence="6">
    <location>
        <begin position="277"/>
        <end position="303"/>
    </location>
</feature>
<evidence type="ECO:0000256" key="2">
    <source>
        <dbReference type="ARBA" id="ARBA00022692"/>
    </source>
</evidence>
<dbReference type="EMBL" id="PNEN01001782">
    <property type="protein sequence ID" value="PPJ50526.1"/>
    <property type="molecule type" value="Genomic_DNA"/>
</dbReference>
<keyword evidence="4 7" id="KW-0472">Membrane</keyword>
<comment type="caution">
    <text evidence="9">The sequence shown here is derived from an EMBL/GenBank/DDBJ whole genome shotgun (WGS) entry which is preliminary data.</text>
</comment>
<dbReference type="Pfam" id="PF20684">
    <property type="entry name" value="Fung_rhodopsin"/>
    <property type="match status" value="1"/>
</dbReference>
<feature type="compositionally biased region" description="Basic and acidic residues" evidence="6">
    <location>
        <begin position="353"/>
        <end position="362"/>
    </location>
</feature>
<feature type="transmembrane region" description="Helical" evidence="7">
    <location>
        <begin position="201"/>
        <end position="221"/>
    </location>
</feature>
<evidence type="ECO:0000256" key="3">
    <source>
        <dbReference type="ARBA" id="ARBA00022989"/>
    </source>
</evidence>
<comment type="similarity">
    <text evidence="5">Belongs to the SAT4 family.</text>
</comment>
<dbReference type="GO" id="GO:0016020">
    <property type="term" value="C:membrane"/>
    <property type="evidence" value="ECO:0007669"/>
    <property type="project" value="UniProtKB-SubCell"/>
</dbReference>
<feature type="transmembrane region" description="Helical" evidence="7">
    <location>
        <begin position="164"/>
        <end position="189"/>
    </location>
</feature>
<protein>
    <recommendedName>
        <fullName evidence="8">Rhodopsin domain-containing protein</fullName>
    </recommendedName>
</protein>
<dbReference type="PANTHER" id="PTHR33048">
    <property type="entry name" value="PTH11-LIKE INTEGRAL MEMBRANE PROTEIN (AFU_ORTHOLOGUE AFUA_5G11245)"/>
    <property type="match status" value="1"/>
</dbReference>
<keyword evidence="2 7" id="KW-0812">Transmembrane</keyword>
<keyword evidence="3 7" id="KW-1133">Transmembrane helix</keyword>
<feature type="transmembrane region" description="Helical" evidence="7">
    <location>
        <begin position="12"/>
        <end position="32"/>
    </location>
</feature>
<dbReference type="InterPro" id="IPR052337">
    <property type="entry name" value="SAT4-like"/>
</dbReference>
<evidence type="ECO:0000256" key="7">
    <source>
        <dbReference type="SAM" id="Phobius"/>
    </source>
</evidence>
<proteinExistence type="inferred from homology"/>
<dbReference type="AlphaFoldDB" id="A0A2S6BSS8"/>
<comment type="subcellular location">
    <subcellularLocation>
        <location evidence="1">Membrane</location>
        <topology evidence="1">Multi-pass membrane protein</topology>
    </subcellularLocation>
</comment>
<evidence type="ECO:0000256" key="5">
    <source>
        <dbReference type="ARBA" id="ARBA00038359"/>
    </source>
</evidence>
<keyword evidence="10" id="KW-1185">Reference proteome</keyword>
<gene>
    <name evidence="9" type="ORF">CBER1_05505</name>
</gene>
<dbReference type="STRING" id="357750.A0A2S6BSS8"/>
<sequence>MLYGSASKPAIVAWTVVMTSLATIAVVLRLYARFIVSRTAGRDDACIFGSVSLAWATTATMIAQVNTGLGRHEWTLGPHEAMLNLRAYWLMIIVYNCSLFCTKFSIMFQYLRIFPQRGIRIATYVLIGIVSCYATWRIISAILTCTPPAAFWDHSIKHKTCQDRLALSLASTSLNMITDILITVLPLPFLNKLQLPRRQKWALAGVFAIGGLVVIVSILRLPSLYHLMSSKDITYENAMACIWSSIELNTGIICSCLPTLRCLFPTWLKGASKYGTHSSSGPSFVKPDLPHTSDGWTPENAHSRSKSRCYTHVTSQSASFKTHKAKRSWTGRQDMLLESSEDIELGPRLNKSSSEERHVSDGHIHVQTDIEQESVLRIDDESPVLVAKEQITQNRGMV</sequence>
<accession>A0A2S6BSS8</accession>
<dbReference type="OrthoDB" id="444631at2759"/>
<evidence type="ECO:0000313" key="9">
    <source>
        <dbReference type="EMBL" id="PPJ50526.1"/>
    </source>
</evidence>
<evidence type="ECO:0000259" key="8">
    <source>
        <dbReference type="Pfam" id="PF20684"/>
    </source>
</evidence>
<evidence type="ECO:0000313" key="10">
    <source>
        <dbReference type="Proteomes" id="UP000237631"/>
    </source>
</evidence>
<evidence type="ECO:0000256" key="6">
    <source>
        <dbReference type="SAM" id="MobiDB-lite"/>
    </source>
</evidence>
<organism evidence="9 10">
    <name type="scientific">Cercospora berteroae</name>
    <dbReference type="NCBI Taxonomy" id="357750"/>
    <lineage>
        <taxon>Eukaryota</taxon>
        <taxon>Fungi</taxon>
        <taxon>Dikarya</taxon>
        <taxon>Ascomycota</taxon>
        <taxon>Pezizomycotina</taxon>
        <taxon>Dothideomycetes</taxon>
        <taxon>Dothideomycetidae</taxon>
        <taxon>Mycosphaerellales</taxon>
        <taxon>Mycosphaerellaceae</taxon>
        <taxon>Cercospora</taxon>
    </lineage>
</organism>